<reference evidence="2" key="1">
    <citation type="journal article" date="2021" name="Nat. Commun.">
        <title>Genetic determinants of endophytism in the Arabidopsis root mycobiome.</title>
        <authorList>
            <person name="Mesny F."/>
            <person name="Miyauchi S."/>
            <person name="Thiergart T."/>
            <person name="Pickel B."/>
            <person name="Atanasova L."/>
            <person name="Karlsson M."/>
            <person name="Huettel B."/>
            <person name="Barry K.W."/>
            <person name="Haridas S."/>
            <person name="Chen C."/>
            <person name="Bauer D."/>
            <person name="Andreopoulos W."/>
            <person name="Pangilinan J."/>
            <person name="LaButti K."/>
            <person name="Riley R."/>
            <person name="Lipzen A."/>
            <person name="Clum A."/>
            <person name="Drula E."/>
            <person name="Henrissat B."/>
            <person name="Kohler A."/>
            <person name="Grigoriev I.V."/>
            <person name="Martin F.M."/>
            <person name="Hacquard S."/>
        </authorList>
    </citation>
    <scope>NUCLEOTIDE SEQUENCE</scope>
    <source>
        <strain evidence="2">MPI-SDFR-AT-0073</strain>
    </source>
</reference>
<dbReference type="SUPFAM" id="SSF53474">
    <property type="entry name" value="alpha/beta-Hydrolases"/>
    <property type="match status" value="1"/>
</dbReference>
<dbReference type="Gene3D" id="3.40.50.1820">
    <property type="entry name" value="alpha/beta hydrolase"/>
    <property type="match status" value="1"/>
</dbReference>
<comment type="caution">
    <text evidence="2">The sequence shown here is derived from an EMBL/GenBank/DDBJ whole genome shotgun (WGS) entry which is preliminary data.</text>
</comment>
<proteinExistence type="predicted"/>
<dbReference type="OrthoDB" id="408373at2759"/>
<dbReference type="PANTHER" id="PTHR37017">
    <property type="entry name" value="AB HYDROLASE-1 DOMAIN-CONTAINING PROTEIN-RELATED"/>
    <property type="match status" value="1"/>
</dbReference>
<dbReference type="EMBL" id="JAGPXC010000003">
    <property type="protein sequence ID" value="KAH6655573.1"/>
    <property type="molecule type" value="Genomic_DNA"/>
</dbReference>
<keyword evidence="3" id="KW-1185">Reference proteome</keyword>
<name>A0A9P8UNY3_9PEZI</name>
<evidence type="ECO:0000313" key="2">
    <source>
        <dbReference type="EMBL" id="KAH6655573.1"/>
    </source>
</evidence>
<dbReference type="AlphaFoldDB" id="A0A9P8UNY3"/>
<dbReference type="GeneID" id="70131398"/>
<keyword evidence="2" id="KW-0378">Hydrolase</keyword>
<feature type="domain" description="AB hydrolase-1" evidence="1">
    <location>
        <begin position="15"/>
        <end position="250"/>
    </location>
</feature>
<dbReference type="PANTHER" id="PTHR37017:SF11">
    <property type="entry name" value="ESTERASE_LIPASE_THIOESTERASE DOMAIN-CONTAINING PROTEIN"/>
    <property type="match status" value="1"/>
</dbReference>
<gene>
    <name evidence="2" type="ORF">BKA67DRAFT_561114</name>
</gene>
<protein>
    <submittedName>
        <fullName evidence="2">Alpha/beta hydrolase fold-1</fullName>
    </submittedName>
</protein>
<dbReference type="GO" id="GO:0016787">
    <property type="term" value="F:hydrolase activity"/>
    <property type="evidence" value="ECO:0007669"/>
    <property type="project" value="UniProtKB-KW"/>
</dbReference>
<evidence type="ECO:0000259" key="1">
    <source>
        <dbReference type="Pfam" id="PF12697"/>
    </source>
</evidence>
<accession>A0A9P8UNY3</accession>
<sequence>MSMDINRTMNSKPTIVLVPGAWLPTTAYEAYLSALEQEGYPTLAISYPSFDPTNPATADVAQDSRSIHGILAHLINNEEKHVVLVMHSYGGMPGSSAAKGLSVSSRREAGLRGGIIGLIYIAAFVVSEGGTCIGMTSGKLASWILNDTPRFGLNIPSDPVRMFKHGFGSREAIALGASCKPHATLAFTSAQPPSAIGGDDDSNAWKDRLVYIVTRRDDEVSAISQFATIESLKRGCLIKEMAEAGHMSPFGGQFLEQSMKLFRESVKAFRED</sequence>
<organism evidence="2 3">
    <name type="scientific">Truncatella angustata</name>
    <dbReference type="NCBI Taxonomy" id="152316"/>
    <lineage>
        <taxon>Eukaryota</taxon>
        <taxon>Fungi</taxon>
        <taxon>Dikarya</taxon>
        <taxon>Ascomycota</taxon>
        <taxon>Pezizomycotina</taxon>
        <taxon>Sordariomycetes</taxon>
        <taxon>Xylariomycetidae</taxon>
        <taxon>Amphisphaeriales</taxon>
        <taxon>Sporocadaceae</taxon>
        <taxon>Truncatella</taxon>
    </lineage>
</organism>
<dbReference type="InterPro" id="IPR029058">
    <property type="entry name" value="AB_hydrolase_fold"/>
</dbReference>
<evidence type="ECO:0000313" key="3">
    <source>
        <dbReference type="Proteomes" id="UP000758603"/>
    </source>
</evidence>
<dbReference type="InterPro" id="IPR000073">
    <property type="entry name" value="AB_hydrolase_1"/>
</dbReference>
<dbReference type="InterPro" id="IPR052897">
    <property type="entry name" value="Sec-Metab_Biosynth_Hydrolase"/>
</dbReference>
<dbReference type="RefSeq" id="XP_045959838.1">
    <property type="nucleotide sequence ID" value="XM_046102506.1"/>
</dbReference>
<dbReference type="Pfam" id="PF12697">
    <property type="entry name" value="Abhydrolase_6"/>
    <property type="match status" value="1"/>
</dbReference>
<dbReference type="Proteomes" id="UP000758603">
    <property type="component" value="Unassembled WGS sequence"/>
</dbReference>